<accession>A0A840BF34</accession>
<feature type="region of interest" description="Disordered" evidence="4">
    <location>
        <begin position="1667"/>
        <end position="1690"/>
    </location>
</feature>
<evidence type="ECO:0000256" key="3">
    <source>
        <dbReference type="ARBA" id="ARBA00022729"/>
    </source>
</evidence>
<feature type="domain" description="DUF11" evidence="6">
    <location>
        <begin position="2659"/>
        <end position="2766"/>
    </location>
</feature>
<feature type="domain" description="DUF11" evidence="6">
    <location>
        <begin position="2383"/>
        <end position="2482"/>
    </location>
</feature>
<comment type="caution">
    <text evidence="9">The sequence shown here is derived from an EMBL/GenBank/DDBJ whole genome shotgun (WGS) entry which is preliminary data.</text>
</comment>
<dbReference type="Proteomes" id="UP000561045">
    <property type="component" value="Unassembled WGS sequence"/>
</dbReference>
<evidence type="ECO:0000256" key="2">
    <source>
        <dbReference type="ARBA" id="ARBA00022525"/>
    </source>
</evidence>
<dbReference type="InterPro" id="IPR001434">
    <property type="entry name" value="OmcB-like_DUF11"/>
</dbReference>
<feature type="signal peptide" evidence="5">
    <location>
        <begin position="1"/>
        <end position="29"/>
    </location>
</feature>
<dbReference type="Pfam" id="PF17210">
    <property type="entry name" value="SdrD_B"/>
    <property type="match status" value="1"/>
</dbReference>
<dbReference type="PANTHER" id="PTHR34819:SF3">
    <property type="entry name" value="CELL SURFACE PROTEIN"/>
    <property type="match status" value="1"/>
</dbReference>
<feature type="compositionally biased region" description="Polar residues" evidence="4">
    <location>
        <begin position="2220"/>
        <end position="2236"/>
    </location>
</feature>
<evidence type="ECO:0000259" key="8">
    <source>
        <dbReference type="Pfam" id="PF20597"/>
    </source>
</evidence>
<feature type="region of interest" description="Disordered" evidence="4">
    <location>
        <begin position="1120"/>
        <end position="1157"/>
    </location>
</feature>
<feature type="domain" description="DUF11" evidence="6">
    <location>
        <begin position="1290"/>
        <end position="1407"/>
    </location>
</feature>
<organism evidence="9 10">
    <name type="scientific">Niveibacterium umoris</name>
    <dbReference type="NCBI Taxonomy" id="1193620"/>
    <lineage>
        <taxon>Bacteria</taxon>
        <taxon>Pseudomonadati</taxon>
        <taxon>Pseudomonadota</taxon>
        <taxon>Betaproteobacteria</taxon>
        <taxon>Rhodocyclales</taxon>
        <taxon>Rhodocyclaceae</taxon>
        <taxon>Niveibacterium</taxon>
    </lineage>
</organism>
<feature type="region of interest" description="Disordered" evidence="4">
    <location>
        <begin position="1395"/>
        <end position="1414"/>
    </location>
</feature>
<protein>
    <submittedName>
        <fullName evidence="9">Putative repeat protein (TIGR01451 family)</fullName>
    </submittedName>
</protein>
<feature type="domain" description="DUF11" evidence="6">
    <location>
        <begin position="474"/>
        <end position="583"/>
    </location>
</feature>
<feature type="compositionally biased region" description="Basic and acidic residues" evidence="4">
    <location>
        <begin position="3479"/>
        <end position="3494"/>
    </location>
</feature>
<dbReference type="RefSeq" id="WP_207064348.1">
    <property type="nucleotide sequence ID" value="NZ_BAABLE010000011.1"/>
</dbReference>
<feature type="domain" description="DUF11" evidence="6">
    <location>
        <begin position="1563"/>
        <end position="1671"/>
    </location>
</feature>
<dbReference type="NCBIfam" id="TIGR01451">
    <property type="entry name" value="B_ant_repeat"/>
    <property type="match status" value="10"/>
</dbReference>
<feature type="domain" description="Choice-of-anchor A" evidence="8">
    <location>
        <begin position="63"/>
        <end position="332"/>
    </location>
</feature>
<evidence type="ECO:0000256" key="1">
    <source>
        <dbReference type="ARBA" id="ARBA00004613"/>
    </source>
</evidence>
<dbReference type="Pfam" id="PF20597">
    <property type="entry name" value="pAdhesive_15"/>
    <property type="match status" value="1"/>
</dbReference>
<keyword evidence="3 5" id="KW-0732">Signal</keyword>
<dbReference type="SUPFAM" id="SSF117074">
    <property type="entry name" value="Hypothetical protein PA1324"/>
    <property type="match status" value="2"/>
</dbReference>
<dbReference type="InterPro" id="IPR047589">
    <property type="entry name" value="DUF11_rpt"/>
</dbReference>
<dbReference type="GO" id="GO:0005576">
    <property type="term" value="C:extracellular region"/>
    <property type="evidence" value="ECO:0007669"/>
    <property type="project" value="UniProtKB-SubCell"/>
</dbReference>
<evidence type="ECO:0000313" key="10">
    <source>
        <dbReference type="Proteomes" id="UP000561045"/>
    </source>
</evidence>
<dbReference type="InterPro" id="IPR051172">
    <property type="entry name" value="Chlamydia_OmcB"/>
</dbReference>
<evidence type="ECO:0000313" key="9">
    <source>
        <dbReference type="EMBL" id="MBB4010794.1"/>
    </source>
</evidence>
<feature type="domain" description="DUF11" evidence="6">
    <location>
        <begin position="2108"/>
        <end position="2218"/>
    </location>
</feature>
<evidence type="ECO:0000256" key="5">
    <source>
        <dbReference type="SAM" id="SignalP"/>
    </source>
</evidence>
<dbReference type="Gene3D" id="2.60.40.10">
    <property type="entry name" value="Immunoglobulins"/>
    <property type="match status" value="7"/>
</dbReference>
<reference evidence="9 10" key="1">
    <citation type="submission" date="2020-08" db="EMBL/GenBank/DDBJ databases">
        <title>Genomic Encyclopedia of Type Strains, Phase IV (KMG-IV): sequencing the most valuable type-strain genomes for metagenomic binning, comparative biology and taxonomic classification.</title>
        <authorList>
            <person name="Goeker M."/>
        </authorList>
    </citation>
    <scope>NUCLEOTIDE SEQUENCE [LARGE SCALE GENOMIC DNA]</scope>
    <source>
        <strain evidence="9 10">DSM 106739</strain>
    </source>
</reference>
<dbReference type="PANTHER" id="PTHR34819">
    <property type="entry name" value="LARGE CYSTEINE-RICH PERIPLASMIC PROTEIN OMCB"/>
    <property type="match status" value="1"/>
</dbReference>
<keyword evidence="10" id="KW-1185">Reference proteome</keyword>
<dbReference type="InterPro" id="IPR013783">
    <property type="entry name" value="Ig-like_fold"/>
</dbReference>
<evidence type="ECO:0000259" key="7">
    <source>
        <dbReference type="Pfam" id="PF17210"/>
    </source>
</evidence>
<feature type="domain" description="SD-repeat containing protein B" evidence="7">
    <location>
        <begin position="2932"/>
        <end position="3004"/>
    </location>
</feature>
<feature type="region of interest" description="Disordered" evidence="4">
    <location>
        <begin position="2215"/>
        <end position="2236"/>
    </location>
</feature>
<feature type="domain" description="DUF11" evidence="6">
    <location>
        <begin position="1022"/>
        <end position="1124"/>
    </location>
</feature>
<dbReference type="EMBL" id="JACIET010000001">
    <property type="protein sequence ID" value="MBB4010794.1"/>
    <property type="molecule type" value="Genomic_DNA"/>
</dbReference>
<keyword evidence="2" id="KW-0964">Secreted</keyword>
<dbReference type="InterPro" id="IPR033764">
    <property type="entry name" value="Sdr_B"/>
</dbReference>
<feature type="domain" description="DUF11" evidence="6">
    <location>
        <begin position="745"/>
        <end position="854"/>
    </location>
</feature>
<gene>
    <name evidence="9" type="ORF">GGR36_000102</name>
</gene>
<evidence type="ECO:0000259" key="6">
    <source>
        <dbReference type="Pfam" id="PF01345"/>
    </source>
</evidence>
<sequence length="3559" mass="347474">MTLGPLRVVRLLGLMAAVWLSGHAVDALAANLGPQTSQCLGASCPATYTPVGTCGSFTGRDEAYSVVVGGRYSVISGAAEAEGRIWVGNGLVQSKGGIFNVAQVGVGACVVPPDAGVDPLPGHLLVNGGITLGASDTLLVGLPNIISNVVLSGSVSATGVVSTLGTVSSGATVPASPVNFAAMRTQASYWAGVSANGTVIPGATTVFQGDGSSSLQKFNLPAGGLGGVVVQFSNIPATATVLINVPDSGTVTLNTLDFVDASGSGGFAFSTALTRRILWNFPNASQANFTGFSQFQGSVLIPNGNALMAVPGVNGRFLVSGDLTQNGAEFHNYDFLGTLPNAVGTLATTKTLSAVNGVAVPVGYQARPGDVLTYSIAVRETGGAASASTTLSETVPATTSYSGSGEGWTGACASAGSSCTQTVSVGAGATVTKSFSVKVASPIPDNVTSIANTVASSAGSCTSCTVTTPTVPKLAVQKSGPASFLAGGAGTYTVTVSNLGGSNTTGTITFTDTLPAGLSFGAQTLGATSLACTATGPVVTCSGTPTLAPGGSVTVAYTAVAGVGISGTLTNAVTLTARGGDPRVPSCDNAAPAAGSNNQSTDKLCAKASAGSVTGTLVTTKTLTTVNGGPVPGGYQARAGDVQIYSIAVQETGGVASAATTLGETVPANSSYSGSGEGWSAGCAAAATSCTQSVTVGAGATVTKLFTITLAATLPDNVTSIANTVTSSSGSCAACTVTTPTVPKLAVSKSGPATIAAGGTASYTVTVANIGGATTSGTVSLSDALPSGLSLLSQTAGAPGLVCSGTTTVTCSGTPNIAAGASVVLTYSVSAGVGISGTLTNAVTLTARGGDPRTPSCDNATPAVGANNQSSDKLCAKASAATTSGSLTTTKTLSSVNGGAVPGGYQAKAGDVLGYTLAIHETGGLASASTTLGETVPANTSYTGVAEGWSAGCAGPGTSCSQAVTVGAGATVSKSFTVTVASPIPDNVTRIANTVTSSSGSCGSCTVTTPTVPKLSVLKSGPASFAAGGSGAYTLTVSNTGGSVTSGAVTLSDVLPSGLSFSAQTAGAASLVCSGTTTVTCTGTPSLAPGASIIVGYTVAAGVGISGTLTNAVTLTARGGDPRTPSCDNAAPAAGSNNQSTDKLCAKSSANSTSGSPVVSKALTTVTRGGTPLSGASLPATVRAGDVLTYTITSQEVSGGGAISVTLNETVPANSSYTGSAEGWSAGCTTAGSTCSQTFLLGSSATATVNFSVTVASPIPDSVTAITNTVTTSPGVCTTCTVVTPTVPKLAVQKSGPASIAAGGSGSYTVTVSNLGGTTTSGAVSFTDTLPSGLSFGAQTAGAASLVCSAAGQLVTCTGSPSIAAGASVGVSYGVTAGTGLSATLTNDVTLTARGGDPRTPSCDNSAPAAGANNQSTDKLCAKATAVTTSGTLSTVKTLSLVNGVAVPGGYRAKGGDVLTYSIAVQETGGIAAGTTTLGETVPANTSYSGSAEGWSAGCGGAGTTCSQALTVAAGATVTKTFTVTVAALIPDGVTSIGNTVTSSGGTCGACTVTTPTLPKLTVQKSGPASFAAGTSASYTVTVSNVGGSATSGAVSFTDTLPAGLTFLSQSAGAASLVCSTAGQTVTCSGTPAIAPAGNVVVAYSVSVGLGVSGVLTNSVVISAGGGDPRTPSCDNAAPAAGASNQSSDKLCAKSSGTATTGTLSTTKTLSAVNGGAVPGGYQARGGDVQTYTLAVRETGGVASAATVLTETVPLHTSYSGSSEGWTGTCAGAGTSCTQNVVVAAGATVSKTFTVTVANPLPDGVSVIANTVSSDNGLCASCTVAPPTVPKLSIQKAGPSTLAGGGTATYTVTLANVGGSATSGTVSFTDTLPAGLSYVGQVAGTPALACSASGAAVTCSGAPAMAPGASIVVRYQVAVALGTTGIATNPVRYVATGGDPRTPNCDNTADPAAGTGNTSSDRLCAKWSANVVAGSPAVSKALTAVVRGGTTLSGASLPAAVQGGDRLVYTITVQETTGTGGATTVLTEAVPANTSYSGSAEGWSGCSGAGSSCTQSVGVSAGQSVTRNFTVTVANPLSVGVASIVNGITSSAGICTTCTVVTPTLPRLAISKSGPPTLAIGGQGDYVVTVSNSGGVATSGALSFTDTLPTGLSFVAQSAGAANLVCTAAGQVITCSGAPAIPSGGSIAVGYSVSVGAGAVAPVVNPVRLTALGGDPRTPTCDNTNPGTGSGNQSSDQLCAKWSASTVSGNPVVTKSIERVVRGGVTLSGANLPSSLAAGDIVTWAIRIQESTGSGGISTTITETVPNHTTYGGSSEGWSGCSTATTTCAQSVTLSAGQIRTLEFTAVLATPLPAGVTSISNSVTTSVGSCANCTVVAPTPPRLAVSKSGPATLVAGSTASYSVTLTNVGGSSTVGQVAFSDTLPSGQTFGAQTAGVSTMACSSAGQVGACVGTPNLAPGQSLTISYNANIDPAARGLLTNVVRPLLPLSLGGDPRPPVCDNADPAAGTANQSSDQLCAKFTGTAVAPGLNTTKTLSLVNGAAVPAGYRARGGDRLTYSISVAETSGSVGGTVDLTEVVPQYSSYSGSAEGWAGCTAAGSTCVQTVAVAAGGSTTRSFTITVANPLPDGAARIINSVAASSGACANCTVITPTLPRLEIAKAGPATLSVGGTISYTVTVSNTGGSSTSGTVSFVDTLPTALTFAAQTAGAPVLTCAPGAGNTVTCSGTPDLASGASASVSYTVNVAATVAGSQVNAVRLSALGGDPATPVCDNGDPAGGASNQSSDRRCAKHAVGANGVAATLKRVIAVARGSQRFTAAAGNLPAAVKPGDVVTYAIEVSETSGTAGVRTTLTEQVPAGTTYTGSGEGWSGCAAALSTCNRTLDVGAGQKATLNFTVTLDAAIPSGASGVTNTVASSSGTCNPCTVTTPYSASLSGTVWLDANHNRKLDSNEKPVAGISVVLLDVDGKALPGVAPAVTDARGQYTISDLTPGVTYQVTFRATGGSMLYGVPTYDDQRAGSQPGDPVLIVPEGTSRIAATADRLVVSLTPGRNLINQSLPLDPAGVVYDSVSRLAIGGATVRLSAPAGFDPDKHLVGGAAAMTQTTSLTIGVPGSYQFLLLRAAPAGRYCLDATAPDYRPSAMLPVAGPAFAVPAGSGVVSINRDGLTGLPPPQPGQDTTHYACFDITPSSAVNIINNHLPLDPATMPVLVLSKSGDKSKAVIGDLMKYTVVVRVAEGRNLAQLRVLDTLPAGMRYIDGTVTAQKTGSATLAATRLAEPVDPATGKPTHGLPMQIDLPAAFLPLSKGDQVTLTYRTRIGVGALQGDGTNRASATSGAIRSNEARFKVEIGGGVFETGACLAGKVFVDCNNNQVQDDEEVGIPGVRLFLEDGTYFVTDVEGKYSYCGLRPITHVLKVDPLTLPRGSRMVTTSSRNAGDAESLFLDTKFGELLRGDFAEGSCSNRVMEQVMARRAKGGTQAVESERRRGPALRFDSRPEAIPQEGTISADQAVIRLRSSDSPAAVRAVSGPSTGQPLVEHPELFDPPPPPAQPSDAKEGRHAH</sequence>
<feature type="region of interest" description="Disordered" evidence="4">
    <location>
        <begin position="3471"/>
        <end position="3559"/>
    </location>
</feature>
<evidence type="ECO:0000256" key="4">
    <source>
        <dbReference type="SAM" id="MobiDB-lite"/>
    </source>
</evidence>
<feature type="chain" id="PRO_5032377457" evidence="5">
    <location>
        <begin position="30"/>
        <end position="3559"/>
    </location>
</feature>
<feature type="compositionally biased region" description="Polar residues" evidence="4">
    <location>
        <begin position="1135"/>
        <end position="1157"/>
    </location>
</feature>
<name>A0A840BF34_9RHOO</name>
<proteinExistence type="predicted"/>
<comment type="subcellular location">
    <subcellularLocation>
        <location evidence="1">Secreted</location>
    </subcellularLocation>
</comment>
<dbReference type="InterPro" id="IPR026588">
    <property type="entry name" value="Choice_anch_A"/>
</dbReference>
<dbReference type="Gene3D" id="2.60.40.740">
    <property type="match status" value="1"/>
</dbReference>
<feature type="domain" description="DUF11" evidence="6">
    <location>
        <begin position="1833"/>
        <end position="1944"/>
    </location>
</feature>
<dbReference type="Pfam" id="PF01345">
    <property type="entry name" value="DUF11"/>
    <property type="match status" value="9"/>
</dbReference>